<sequence>MEFLSGDETYNADEEATNEYKTYCLEQDKFASFDYFPDAADFIEAVLKADKDKFPETLRSHDIRLNATGFTRKLVGIICYTLTDFNSNCNQVFSSNNHERISFVKYIVPMFKYFGQETNLIEFRCLEILLN</sequence>
<evidence type="ECO:0000313" key="1">
    <source>
        <dbReference type="EMBL" id="GAA5813809.1"/>
    </source>
</evidence>
<gene>
    <name evidence="1" type="ORF">MFLAVUS_007296</name>
</gene>
<dbReference type="Proteomes" id="UP001473302">
    <property type="component" value="Unassembled WGS sequence"/>
</dbReference>
<protein>
    <submittedName>
        <fullName evidence="1">Uncharacterized protein</fullName>
    </submittedName>
</protein>
<keyword evidence="2" id="KW-1185">Reference proteome</keyword>
<comment type="caution">
    <text evidence="1">The sequence shown here is derived from an EMBL/GenBank/DDBJ whole genome shotgun (WGS) entry which is preliminary data.</text>
</comment>
<proteinExistence type="predicted"/>
<accession>A0ABP9Z3Y2</accession>
<name>A0ABP9Z3Y2_9FUNG</name>
<reference evidence="1 2" key="1">
    <citation type="submission" date="2024-04" db="EMBL/GenBank/DDBJ databases">
        <title>genome sequences of Mucor flavus KT1a and Helicostylum pulchrum KT1b strains isolated from the surface of a dry-aged beef.</title>
        <authorList>
            <person name="Toyotome T."/>
            <person name="Hosono M."/>
            <person name="Torimaru M."/>
            <person name="Fukuda K."/>
            <person name="Mikami N."/>
        </authorList>
    </citation>
    <scope>NUCLEOTIDE SEQUENCE [LARGE SCALE GENOMIC DNA]</scope>
    <source>
        <strain evidence="1 2">KT1a</strain>
    </source>
</reference>
<organism evidence="1 2">
    <name type="scientific">Mucor flavus</name>
    <dbReference type="NCBI Taxonomy" id="439312"/>
    <lineage>
        <taxon>Eukaryota</taxon>
        <taxon>Fungi</taxon>
        <taxon>Fungi incertae sedis</taxon>
        <taxon>Mucoromycota</taxon>
        <taxon>Mucoromycotina</taxon>
        <taxon>Mucoromycetes</taxon>
        <taxon>Mucorales</taxon>
        <taxon>Mucorineae</taxon>
        <taxon>Mucoraceae</taxon>
        <taxon>Mucor</taxon>
    </lineage>
</organism>
<evidence type="ECO:0000313" key="2">
    <source>
        <dbReference type="Proteomes" id="UP001473302"/>
    </source>
</evidence>
<dbReference type="EMBL" id="BAABUK010000018">
    <property type="protein sequence ID" value="GAA5813809.1"/>
    <property type="molecule type" value="Genomic_DNA"/>
</dbReference>